<keyword evidence="3" id="KW-1185">Reference proteome</keyword>
<feature type="region of interest" description="Disordered" evidence="1">
    <location>
        <begin position="120"/>
        <end position="155"/>
    </location>
</feature>
<gene>
    <name evidence="2" type="ORF">EVAR_82738_1</name>
</gene>
<sequence length="268" mass="29812">MEKLKGGIFDCSQIRRLKKEADFMKAMSVPDSEKRAGEQNQESRPGGIEIIDTKLSVKIKNVTGTGMKCSTEIRIESRTGIRLENGMAIAEDDSPSFNPVMSPVNERWKYGRGMPLTRRRAAAPGHVARRGSPANSSNFRNTRHQRARRPRPNFITMPSPAIRIDNLLFFVVYLTSKSSRRRRSRTKSPPGIRKVLNGRELRLSYLSLDRCSNEMLTESAGCTGSEQATSLAEPIAPGEETFAGGITRWNGLSLDGWDLVKLVGSWAS</sequence>
<proteinExistence type="predicted"/>
<organism evidence="2 3">
    <name type="scientific">Eumeta variegata</name>
    <name type="common">Bagworm moth</name>
    <name type="synonym">Eumeta japonica</name>
    <dbReference type="NCBI Taxonomy" id="151549"/>
    <lineage>
        <taxon>Eukaryota</taxon>
        <taxon>Metazoa</taxon>
        <taxon>Ecdysozoa</taxon>
        <taxon>Arthropoda</taxon>
        <taxon>Hexapoda</taxon>
        <taxon>Insecta</taxon>
        <taxon>Pterygota</taxon>
        <taxon>Neoptera</taxon>
        <taxon>Endopterygota</taxon>
        <taxon>Lepidoptera</taxon>
        <taxon>Glossata</taxon>
        <taxon>Ditrysia</taxon>
        <taxon>Tineoidea</taxon>
        <taxon>Psychidae</taxon>
        <taxon>Oiketicinae</taxon>
        <taxon>Eumeta</taxon>
    </lineage>
</organism>
<evidence type="ECO:0000313" key="3">
    <source>
        <dbReference type="Proteomes" id="UP000299102"/>
    </source>
</evidence>
<dbReference type="EMBL" id="BGZK01001918">
    <property type="protein sequence ID" value="GBP88277.1"/>
    <property type="molecule type" value="Genomic_DNA"/>
</dbReference>
<dbReference type="AlphaFoldDB" id="A0A4C1ZNS5"/>
<reference evidence="2 3" key="1">
    <citation type="journal article" date="2019" name="Commun. Biol.">
        <title>The bagworm genome reveals a unique fibroin gene that provides high tensile strength.</title>
        <authorList>
            <person name="Kono N."/>
            <person name="Nakamura H."/>
            <person name="Ohtoshi R."/>
            <person name="Tomita M."/>
            <person name="Numata K."/>
            <person name="Arakawa K."/>
        </authorList>
    </citation>
    <scope>NUCLEOTIDE SEQUENCE [LARGE SCALE GENOMIC DNA]</scope>
</reference>
<feature type="region of interest" description="Disordered" evidence="1">
    <location>
        <begin position="27"/>
        <end position="46"/>
    </location>
</feature>
<name>A0A4C1ZNS5_EUMVA</name>
<evidence type="ECO:0000256" key="1">
    <source>
        <dbReference type="SAM" id="MobiDB-lite"/>
    </source>
</evidence>
<comment type="caution">
    <text evidence="2">The sequence shown here is derived from an EMBL/GenBank/DDBJ whole genome shotgun (WGS) entry which is preliminary data.</text>
</comment>
<protein>
    <submittedName>
        <fullName evidence="2">Uncharacterized protein</fullName>
    </submittedName>
</protein>
<accession>A0A4C1ZNS5</accession>
<dbReference type="Proteomes" id="UP000299102">
    <property type="component" value="Unassembled WGS sequence"/>
</dbReference>
<feature type="compositionally biased region" description="Basic residues" evidence="1">
    <location>
        <begin position="141"/>
        <end position="151"/>
    </location>
</feature>
<evidence type="ECO:0000313" key="2">
    <source>
        <dbReference type="EMBL" id="GBP88277.1"/>
    </source>
</evidence>